<gene>
    <name evidence="1" type="ORF">NCER_101448</name>
</gene>
<accession>C4VA21</accession>
<dbReference type="HOGENOM" id="CLU_049640_0_0_1"/>
<comment type="caution">
    <text evidence="1">The sequence shown here is derived from an EMBL/GenBank/DDBJ whole genome shotgun (WGS) entry which is preliminary data.</text>
</comment>
<dbReference type="InParanoid" id="C4VA21"/>
<organism evidence="1 2">
    <name type="scientific">Vairimorpha ceranae (strain BRL01)</name>
    <name type="common">Microsporidian parasite</name>
    <name type="synonym">Nosema ceranae</name>
    <dbReference type="NCBI Taxonomy" id="578460"/>
    <lineage>
        <taxon>Eukaryota</taxon>
        <taxon>Fungi</taxon>
        <taxon>Fungi incertae sedis</taxon>
        <taxon>Microsporidia</taxon>
        <taxon>Nosematidae</taxon>
        <taxon>Vairimorpha</taxon>
    </lineage>
</organism>
<proteinExistence type="predicted"/>
<reference evidence="1 2" key="1">
    <citation type="journal article" date="2009" name="PLoS Pathog.">
        <title>Genomic analyses of the microsporidian Nosema ceranae, an emergent pathogen of honey bees.</title>
        <authorList>
            <person name="Cornman R.S."/>
            <person name="Chen Y.P."/>
            <person name="Schatz M.C."/>
            <person name="Street C."/>
            <person name="Zhao Y."/>
            <person name="Desany B."/>
            <person name="Egholm M."/>
            <person name="Hutchison S."/>
            <person name="Pettis J.S."/>
            <person name="Lipkin W.I."/>
            <person name="Evans J.D."/>
        </authorList>
    </citation>
    <scope>NUCLEOTIDE SEQUENCE [LARGE SCALE GENOMIC DNA]</scope>
    <source>
        <strain evidence="1 2">BRL01</strain>
    </source>
</reference>
<dbReference type="KEGG" id="nce:NCER_101448"/>
<sequence>MLYWLQTTFCSIQFLDFDLLVDLENASDYTKIFEIKEFCEDKDTQRKMRERIYTEDKNLYEPLSIFNILNESACFIDGSYDKARKNLECDFSNYLSSITSERDCMPHSSIDNTSGTTKCEKQNFTMEHSVYDTTNFKDYKNSQNDIVDYSHINTSCDNNTNLFSCTTQNDLPQGQCANLENNAFLKTSDCVFSVNHTYYINGPDRASIYTSSSVNSSLIDINTESRTMFNNAYKNANNAKKQEKKSNVNIISNIRVDNVKNALELKRKRSNNKLLLFYHFTANERELYNLYKSDEYLFRKFCKPIIKKKIPEFREKLKKPIYLVTLSTK</sequence>
<protein>
    <submittedName>
        <fullName evidence="1">Uncharacterized protein</fullName>
    </submittedName>
</protein>
<dbReference type="EMBL" id="ACOL01000156">
    <property type="protein sequence ID" value="EEQ81931.1"/>
    <property type="molecule type" value="Genomic_DNA"/>
</dbReference>
<evidence type="ECO:0000313" key="1">
    <source>
        <dbReference type="EMBL" id="EEQ81931.1"/>
    </source>
</evidence>
<evidence type="ECO:0000313" key="2">
    <source>
        <dbReference type="Proteomes" id="UP000009082"/>
    </source>
</evidence>
<dbReference type="Proteomes" id="UP000009082">
    <property type="component" value="Unassembled WGS sequence"/>
</dbReference>
<dbReference type="AlphaFoldDB" id="C4VA21"/>
<dbReference type="VEuPathDB" id="MicrosporidiaDB:NCER_101448"/>
<name>C4VA21_VAIC1</name>